<dbReference type="OrthoDB" id="16262at2759"/>
<dbReference type="EMBL" id="KZ821723">
    <property type="protein sequence ID" value="PYH79041.1"/>
    <property type="molecule type" value="Genomic_DNA"/>
</dbReference>
<dbReference type="GO" id="GO:0050660">
    <property type="term" value="F:flavin adenine dinucleotide binding"/>
    <property type="evidence" value="ECO:0007669"/>
    <property type="project" value="InterPro"/>
</dbReference>
<dbReference type="Proteomes" id="UP000248340">
    <property type="component" value="Unassembled WGS sequence"/>
</dbReference>
<dbReference type="CDD" id="cd02015">
    <property type="entry name" value="TPP_AHAS"/>
    <property type="match status" value="1"/>
</dbReference>
<keyword evidence="16" id="KW-1185">Reference proteome</keyword>
<dbReference type="InterPro" id="IPR012001">
    <property type="entry name" value="Thiamin_PyroP_enz_TPP-bd_dom"/>
</dbReference>
<keyword evidence="10 11" id="KW-0100">Branched-chain amino acid biosynthesis</keyword>
<dbReference type="SUPFAM" id="SSF52518">
    <property type="entry name" value="Thiamin diphosphate-binding fold (THDP-binding)"/>
    <property type="match status" value="2"/>
</dbReference>
<dbReference type="PANTHER" id="PTHR18968:SF13">
    <property type="entry name" value="ACETOLACTATE SYNTHASE CATALYTIC SUBUNIT, MITOCHONDRIAL"/>
    <property type="match status" value="1"/>
</dbReference>
<dbReference type="Gene3D" id="3.40.50.970">
    <property type="match status" value="2"/>
</dbReference>
<dbReference type="GO" id="GO:0005739">
    <property type="term" value="C:mitochondrion"/>
    <property type="evidence" value="ECO:0007669"/>
    <property type="project" value="TreeGrafter"/>
</dbReference>
<feature type="domain" description="Thiamine pyrophosphate enzyme TPP-binding" evidence="13">
    <location>
        <begin position="418"/>
        <end position="565"/>
    </location>
</feature>
<dbReference type="InterPro" id="IPR029035">
    <property type="entry name" value="DHS-like_NAD/FAD-binding_dom"/>
</dbReference>
<dbReference type="AlphaFoldDB" id="A0A319C4E7"/>
<dbReference type="GO" id="GO:0009099">
    <property type="term" value="P:L-valine biosynthetic process"/>
    <property type="evidence" value="ECO:0007669"/>
    <property type="project" value="UniProtKB-UniPathway"/>
</dbReference>
<evidence type="ECO:0000256" key="11">
    <source>
        <dbReference type="RuleBase" id="RU003591"/>
    </source>
</evidence>
<dbReference type="STRING" id="1448315.A0A319C4E7"/>
<keyword evidence="9 11" id="KW-0786">Thiamine pyrophosphate</keyword>
<comment type="cofactor">
    <cofactor evidence="11">
        <name>thiamine diphosphate</name>
        <dbReference type="ChEBI" id="CHEBI:58937"/>
    </cofactor>
    <text evidence="11">Binds 1 thiamine pyrophosphate per subunit.</text>
</comment>
<dbReference type="Pfam" id="PF02775">
    <property type="entry name" value="TPP_enzyme_C"/>
    <property type="match status" value="1"/>
</dbReference>
<protein>
    <recommendedName>
        <fullName evidence="4 11">Acetolactate synthase</fullName>
        <ecNumber evidence="4 11">2.2.1.6</ecNumber>
    </recommendedName>
</protein>
<dbReference type="RefSeq" id="XP_025489241.1">
    <property type="nucleotide sequence ID" value="XM_025630123.1"/>
</dbReference>
<evidence type="ECO:0000259" key="14">
    <source>
        <dbReference type="Pfam" id="PF02776"/>
    </source>
</evidence>
<dbReference type="UniPathway" id="UPA00047">
    <property type="reaction ID" value="UER00055"/>
</dbReference>
<evidence type="ECO:0000256" key="1">
    <source>
        <dbReference type="ARBA" id="ARBA00004974"/>
    </source>
</evidence>
<accession>A0A319C4E7</accession>
<evidence type="ECO:0000313" key="16">
    <source>
        <dbReference type="Proteomes" id="UP000248340"/>
    </source>
</evidence>
<dbReference type="InterPro" id="IPR012846">
    <property type="entry name" value="Acetolactate_synth_lsu"/>
</dbReference>
<evidence type="ECO:0000256" key="2">
    <source>
        <dbReference type="ARBA" id="ARBA00005025"/>
    </source>
</evidence>
<reference evidence="15 16" key="1">
    <citation type="submission" date="2016-12" db="EMBL/GenBank/DDBJ databases">
        <title>The genomes of Aspergillus section Nigri reveals drivers in fungal speciation.</title>
        <authorList>
            <consortium name="DOE Joint Genome Institute"/>
            <person name="Vesth T.C."/>
            <person name="Nybo J."/>
            <person name="Theobald S."/>
            <person name="Brandl J."/>
            <person name="Frisvad J.C."/>
            <person name="Nielsen K.F."/>
            <person name="Lyhne E.K."/>
            <person name="Kogle M.E."/>
            <person name="Kuo A."/>
            <person name="Riley R."/>
            <person name="Clum A."/>
            <person name="Nolan M."/>
            <person name="Lipzen A."/>
            <person name="Salamov A."/>
            <person name="Henrissat B."/>
            <person name="Wiebenga A."/>
            <person name="De Vries R.P."/>
            <person name="Grigoriev I.V."/>
            <person name="Mortensen U.H."/>
            <person name="Andersen M.R."/>
            <person name="Baker S.E."/>
        </authorList>
    </citation>
    <scope>NUCLEOTIDE SEQUENCE [LARGE SCALE GENOMIC DNA]</scope>
    <source>
        <strain evidence="15 16">CBS 121591</strain>
    </source>
</reference>
<dbReference type="UniPathway" id="UPA00049">
    <property type="reaction ID" value="UER00059"/>
</dbReference>
<dbReference type="NCBIfam" id="TIGR00118">
    <property type="entry name" value="acolac_lg"/>
    <property type="match status" value="1"/>
</dbReference>
<dbReference type="PANTHER" id="PTHR18968">
    <property type="entry name" value="THIAMINE PYROPHOSPHATE ENZYMES"/>
    <property type="match status" value="1"/>
</dbReference>
<evidence type="ECO:0000256" key="9">
    <source>
        <dbReference type="ARBA" id="ARBA00023052"/>
    </source>
</evidence>
<feature type="domain" description="Thiamine pyrophosphate enzyme central" evidence="12">
    <location>
        <begin position="211"/>
        <end position="354"/>
    </location>
</feature>
<dbReference type="InterPro" id="IPR045229">
    <property type="entry name" value="TPP_enz"/>
</dbReference>
<dbReference type="InterPro" id="IPR011766">
    <property type="entry name" value="TPP_enzyme_TPP-bd"/>
</dbReference>
<evidence type="ECO:0000256" key="4">
    <source>
        <dbReference type="ARBA" id="ARBA00013145"/>
    </source>
</evidence>
<keyword evidence="7 11" id="KW-0479">Metal-binding</keyword>
<keyword evidence="5 11" id="KW-0028">Amino-acid biosynthesis</keyword>
<evidence type="ECO:0000256" key="3">
    <source>
        <dbReference type="ARBA" id="ARBA00007812"/>
    </source>
</evidence>
<sequence>MGSITNPITGAEVFHEMLHRLEVKAVFGYNGAAVVSIFDAIYQSPYFTFVLPRHEQGAGHMAQGYARATQSPGVVLVTSGPGTSNMVTPVLDAAMDSTPLVVFCGQVPQQYLGTHAFQEIPTEQIMWPCAKACFTVTSVEALPPIMVEAFRTAGRGRPGPVVVVLPRDISTAALDRSEMHRAMMSLPLPLPAGLNAWGGTVGTSRITDEQVATIAEMINQSERPVILAGQGVVISPRGARMLNELAQTATIAVTTTLPALGCFNEEDPKSLGMVGQYGSAAANLAVRKADLLLVFGARLDDRVVRDAKTFALKARKSLLAERIGVVQINIDEAHLNDVIPAGEAVACDVGDAISRVLPRVHRRASRPGWMGQQSTWKGLYPFKYEEEDGGGQIMPQAVLEELDRHLKGQSKPVIITTGVGQHQMWATQFLRWTRQRKIITSGSLGTMGFGLPAAIGAKVARPDALVIDLDGDSSFCMTMEELLSASQAGVDVKVIVFNNQEQGMVTEWQTTNCDKRYSHSHQSNPRFGALAEAMGVQARVCSSVSDLPGKLSWLLQTRSAALLEVRVASKLRQVVSFSDLK</sequence>
<dbReference type="EC" id="2.2.1.6" evidence="4 11"/>
<dbReference type="FunFam" id="3.40.50.970:FF:000007">
    <property type="entry name" value="Acetolactate synthase"/>
    <property type="match status" value="1"/>
</dbReference>
<comment type="pathway">
    <text evidence="1 11">Amino-acid biosynthesis; L-isoleucine biosynthesis; L-isoleucine from 2-oxobutanoate: step 1/4.</text>
</comment>
<dbReference type="Pfam" id="PF00205">
    <property type="entry name" value="TPP_enzyme_M"/>
    <property type="match status" value="1"/>
</dbReference>
<dbReference type="CDD" id="cd07035">
    <property type="entry name" value="TPP_PYR_POX_like"/>
    <property type="match status" value="1"/>
</dbReference>
<dbReference type="GO" id="GO:0030976">
    <property type="term" value="F:thiamine pyrophosphate binding"/>
    <property type="evidence" value="ECO:0007669"/>
    <property type="project" value="UniProtKB-UniRule"/>
</dbReference>
<comment type="pathway">
    <text evidence="2 11">Amino-acid biosynthesis; L-valine biosynthesis; L-valine from pyruvate: step 1/4.</text>
</comment>
<dbReference type="InterPro" id="IPR012000">
    <property type="entry name" value="Thiamin_PyroP_enz_cen_dom"/>
</dbReference>
<evidence type="ECO:0000256" key="8">
    <source>
        <dbReference type="ARBA" id="ARBA00022842"/>
    </source>
</evidence>
<dbReference type="InterPro" id="IPR000399">
    <property type="entry name" value="TPP-bd_CS"/>
</dbReference>
<gene>
    <name evidence="15" type="ORF">BO82DRAFT_146586</name>
</gene>
<evidence type="ECO:0000256" key="10">
    <source>
        <dbReference type="ARBA" id="ARBA00023304"/>
    </source>
</evidence>
<dbReference type="GeneID" id="37132864"/>
<dbReference type="InterPro" id="IPR039368">
    <property type="entry name" value="AHAS_TPP"/>
</dbReference>
<proteinExistence type="inferred from homology"/>
<organism evidence="15 16">
    <name type="scientific">Aspergillus uvarum CBS 121591</name>
    <dbReference type="NCBI Taxonomy" id="1448315"/>
    <lineage>
        <taxon>Eukaryota</taxon>
        <taxon>Fungi</taxon>
        <taxon>Dikarya</taxon>
        <taxon>Ascomycota</taxon>
        <taxon>Pezizomycotina</taxon>
        <taxon>Eurotiomycetes</taxon>
        <taxon>Eurotiomycetidae</taxon>
        <taxon>Eurotiales</taxon>
        <taxon>Aspergillaceae</taxon>
        <taxon>Aspergillus</taxon>
        <taxon>Aspergillus subgen. Circumdati</taxon>
    </lineage>
</organism>
<comment type="similarity">
    <text evidence="3 11">Belongs to the TPP enzyme family.</text>
</comment>
<evidence type="ECO:0000256" key="7">
    <source>
        <dbReference type="ARBA" id="ARBA00022723"/>
    </source>
</evidence>
<dbReference type="GO" id="GO:0003984">
    <property type="term" value="F:acetolactate synthase activity"/>
    <property type="evidence" value="ECO:0007669"/>
    <property type="project" value="UniProtKB-EC"/>
</dbReference>
<evidence type="ECO:0000259" key="13">
    <source>
        <dbReference type="Pfam" id="PF02775"/>
    </source>
</evidence>
<dbReference type="Pfam" id="PF02776">
    <property type="entry name" value="TPP_enzyme_N"/>
    <property type="match status" value="1"/>
</dbReference>
<feature type="domain" description="Thiamine pyrophosphate enzyme N-terminal TPP-binding" evidence="14">
    <location>
        <begin position="9"/>
        <end position="120"/>
    </location>
</feature>
<dbReference type="InterPro" id="IPR029061">
    <property type="entry name" value="THDP-binding"/>
</dbReference>
<evidence type="ECO:0000256" key="6">
    <source>
        <dbReference type="ARBA" id="ARBA00022679"/>
    </source>
</evidence>
<dbReference type="GO" id="GO:0009097">
    <property type="term" value="P:isoleucine biosynthetic process"/>
    <property type="evidence" value="ECO:0007669"/>
    <property type="project" value="UniProtKB-UniPathway"/>
</dbReference>
<dbReference type="SUPFAM" id="SSF52467">
    <property type="entry name" value="DHS-like NAD/FAD-binding domain"/>
    <property type="match status" value="1"/>
</dbReference>
<dbReference type="Gene3D" id="3.40.50.1220">
    <property type="entry name" value="TPP-binding domain"/>
    <property type="match status" value="1"/>
</dbReference>
<dbReference type="GO" id="GO:0005948">
    <property type="term" value="C:acetolactate synthase complex"/>
    <property type="evidence" value="ECO:0007669"/>
    <property type="project" value="TreeGrafter"/>
</dbReference>
<comment type="catalytic activity">
    <reaction evidence="11">
        <text>2 pyruvate + H(+) = (2S)-2-acetolactate + CO2</text>
        <dbReference type="Rhea" id="RHEA:25249"/>
        <dbReference type="ChEBI" id="CHEBI:15361"/>
        <dbReference type="ChEBI" id="CHEBI:15378"/>
        <dbReference type="ChEBI" id="CHEBI:16526"/>
        <dbReference type="ChEBI" id="CHEBI:58476"/>
        <dbReference type="EC" id="2.2.1.6"/>
    </reaction>
</comment>
<dbReference type="VEuPathDB" id="FungiDB:BO82DRAFT_146586"/>
<keyword evidence="8 11" id="KW-0460">Magnesium</keyword>
<keyword evidence="6 11" id="KW-0808">Transferase</keyword>
<evidence type="ECO:0000256" key="5">
    <source>
        <dbReference type="ARBA" id="ARBA00022605"/>
    </source>
</evidence>
<name>A0A319C4E7_9EURO</name>
<evidence type="ECO:0000259" key="12">
    <source>
        <dbReference type="Pfam" id="PF00205"/>
    </source>
</evidence>
<dbReference type="GO" id="GO:0000287">
    <property type="term" value="F:magnesium ion binding"/>
    <property type="evidence" value="ECO:0007669"/>
    <property type="project" value="UniProtKB-UniRule"/>
</dbReference>
<dbReference type="PROSITE" id="PS00187">
    <property type="entry name" value="TPP_ENZYMES"/>
    <property type="match status" value="1"/>
</dbReference>
<evidence type="ECO:0000313" key="15">
    <source>
        <dbReference type="EMBL" id="PYH79041.1"/>
    </source>
</evidence>
<comment type="cofactor">
    <cofactor evidence="11">
        <name>Mg(2+)</name>
        <dbReference type="ChEBI" id="CHEBI:18420"/>
    </cofactor>
    <text evidence="11">Binds 1 Mg(2+) ion per subunit.</text>
</comment>